<dbReference type="InterPro" id="IPR013024">
    <property type="entry name" value="GGCT-like"/>
</dbReference>
<evidence type="ECO:0000256" key="9">
    <source>
        <dbReference type="ARBA" id="ARBA00030162"/>
    </source>
</evidence>
<dbReference type="OrthoDB" id="5292471at2"/>
<evidence type="ECO:0000256" key="13">
    <source>
        <dbReference type="PIRSR" id="PIRSR604385-2"/>
    </source>
</evidence>
<keyword evidence="6 16" id="KW-0378">Hydrolase</keyword>
<evidence type="ECO:0000259" key="15">
    <source>
        <dbReference type="PROSITE" id="PS51462"/>
    </source>
</evidence>
<dbReference type="HOGENOM" id="CLU_040290_0_0_5"/>
<dbReference type="CDD" id="cd06661">
    <property type="entry name" value="GGCT_like"/>
    <property type="match status" value="1"/>
</dbReference>
<dbReference type="Gene3D" id="3.90.79.10">
    <property type="entry name" value="Nucleoside Triphosphate Pyrophosphohydrolase"/>
    <property type="match status" value="1"/>
</dbReference>
<dbReference type="SUPFAM" id="SSF110857">
    <property type="entry name" value="Gamma-glutamyl cyclotransferase-like"/>
    <property type="match status" value="1"/>
</dbReference>
<evidence type="ECO:0000256" key="7">
    <source>
        <dbReference type="ARBA" id="ARBA00022842"/>
    </source>
</evidence>
<comment type="cofactor">
    <cofactor evidence="1 13">
        <name>Mg(2+)</name>
        <dbReference type="ChEBI" id="CHEBI:18420"/>
    </cofactor>
</comment>
<dbReference type="GO" id="GO:0019144">
    <property type="term" value="F:ADP-sugar diphosphatase activity"/>
    <property type="evidence" value="ECO:0007669"/>
    <property type="project" value="TreeGrafter"/>
</dbReference>
<feature type="short sequence motif" description="Nudix box" evidence="14">
    <location>
        <begin position="262"/>
        <end position="284"/>
    </location>
</feature>
<reference evidence="17" key="1">
    <citation type="journal article" date="2010" name="ISME J.">
        <title>The complete genome sequence of the algal symbiont Dinoroseobacter shibae: a hitchhiker's guide to life in the sea.</title>
        <authorList>
            <person name="Wagner-Dobler I."/>
            <person name="Ballhausen B."/>
            <person name="Berger M."/>
            <person name="Brinkhoff T."/>
            <person name="Buchholz I."/>
            <person name="Bunk B."/>
            <person name="Cypionka H."/>
            <person name="Daniel R."/>
            <person name="Drepper T."/>
            <person name="Gerdts G."/>
            <person name="Hahnke S."/>
            <person name="Han C."/>
            <person name="Jahn D."/>
            <person name="Kalhoefer D."/>
            <person name="Kiss H."/>
            <person name="Klenk H.P."/>
            <person name="Kyrpides N."/>
            <person name="Liebl W."/>
            <person name="Liesegang H."/>
            <person name="Meincke L."/>
            <person name="Pati A."/>
            <person name="Petersen J."/>
            <person name="Piekarski T."/>
            <person name="Pommerenke C."/>
            <person name="Pradella S."/>
            <person name="Pukall R."/>
            <person name="Rabus R."/>
            <person name="Stackebrandt E."/>
            <person name="Thole S."/>
            <person name="Thompson L."/>
            <person name="Tielen P."/>
            <person name="Tomasch J."/>
            <person name="von Jan M."/>
            <person name="Wanphrut N."/>
            <person name="Wichels A."/>
            <person name="Zech H."/>
            <person name="Simon M."/>
        </authorList>
    </citation>
    <scope>NUCLEOTIDE SEQUENCE [LARGE SCALE GENOMIC DNA]</scope>
    <source>
        <strain evidence="17">DSM 16493 / NCIMB 14021 / DFL 12</strain>
    </source>
</reference>
<feature type="binding site" evidence="13">
    <location>
        <position position="330"/>
    </location>
    <ligand>
        <name>Mg(2+)</name>
        <dbReference type="ChEBI" id="CHEBI:18420"/>
        <label>1</label>
    </ligand>
</feature>
<gene>
    <name evidence="16" type="ordered locus">Dshi_2315</name>
</gene>
<evidence type="ECO:0000313" key="16">
    <source>
        <dbReference type="EMBL" id="ABV94051.1"/>
    </source>
</evidence>
<feature type="binding site" evidence="13">
    <location>
        <position position="261"/>
    </location>
    <ligand>
        <name>Mg(2+)</name>
        <dbReference type="ChEBI" id="CHEBI:18420"/>
        <label>1</label>
    </ligand>
</feature>
<keyword evidence="17" id="KW-1185">Reference proteome</keyword>
<name>A8LRM0_DINSH</name>
<dbReference type="Proteomes" id="UP000006833">
    <property type="component" value="Chromosome"/>
</dbReference>
<accession>A8LRM0</accession>
<dbReference type="STRING" id="398580.Dshi_2315"/>
<dbReference type="InterPro" id="IPR015797">
    <property type="entry name" value="NUDIX_hydrolase-like_dom_sf"/>
</dbReference>
<dbReference type="RefSeq" id="WP_012178982.1">
    <property type="nucleotide sequence ID" value="NC_009952.1"/>
</dbReference>
<keyword evidence="7 13" id="KW-0460">Magnesium</keyword>
<dbReference type="GO" id="GO:0006753">
    <property type="term" value="P:nucleoside phosphate metabolic process"/>
    <property type="evidence" value="ECO:0007669"/>
    <property type="project" value="TreeGrafter"/>
</dbReference>
<dbReference type="KEGG" id="dsh:Dshi_2315"/>
<evidence type="ECO:0000256" key="10">
    <source>
        <dbReference type="ARBA" id="ARBA00030308"/>
    </source>
</evidence>
<evidence type="ECO:0000256" key="3">
    <source>
        <dbReference type="ARBA" id="ARBA00012453"/>
    </source>
</evidence>
<evidence type="ECO:0000256" key="2">
    <source>
        <dbReference type="ARBA" id="ARBA00007482"/>
    </source>
</evidence>
<comment type="catalytic activity">
    <reaction evidence="12">
        <text>ADP-D-ribose + H2O = D-ribose 5-phosphate + AMP + 2 H(+)</text>
        <dbReference type="Rhea" id="RHEA:10412"/>
        <dbReference type="ChEBI" id="CHEBI:15377"/>
        <dbReference type="ChEBI" id="CHEBI:15378"/>
        <dbReference type="ChEBI" id="CHEBI:57967"/>
        <dbReference type="ChEBI" id="CHEBI:78346"/>
        <dbReference type="ChEBI" id="CHEBI:456215"/>
        <dbReference type="EC" id="3.6.1.13"/>
    </reaction>
</comment>
<evidence type="ECO:0000256" key="8">
    <source>
        <dbReference type="ARBA" id="ARBA00025164"/>
    </source>
</evidence>
<dbReference type="InterPro" id="IPR004385">
    <property type="entry name" value="NDP_pyrophosphatase"/>
</dbReference>
<dbReference type="EMBL" id="CP000830">
    <property type="protein sequence ID" value="ABV94051.1"/>
    <property type="molecule type" value="Genomic_DNA"/>
</dbReference>
<dbReference type="GO" id="GO:0047631">
    <property type="term" value="F:ADP-ribose diphosphatase activity"/>
    <property type="evidence" value="ECO:0007669"/>
    <property type="project" value="UniProtKB-EC"/>
</dbReference>
<dbReference type="GO" id="GO:0046872">
    <property type="term" value="F:metal ion binding"/>
    <property type="evidence" value="ECO:0007669"/>
    <property type="project" value="UniProtKB-KW"/>
</dbReference>
<comment type="function">
    <text evidence="8">Acts on ADP-mannose and ADP-glucose as well as ADP-ribose. Prevents glycogen biosynthesis. The reaction catalyzed by this enzyme is a limiting step of the gluconeogenic process.</text>
</comment>
<dbReference type="InterPro" id="IPR020084">
    <property type="entry name" value="NUDIX_hydrolase_CS"/>
</dbReference>
<dbReference type="eggNOG" id="COG0494">
    <property type="taxonomic scope" value="Bacteria"/>
</dbReference>
<dbReference type="CDD" id="cd24155">
    <property type="entry name" value="NUDIX_ADPRase"/>
    <property type="match status" value="1"/>
</dbReference>
<dbReference type="PANTHER" id="PTHR11839:SF5">
    <property type="entry name" value="ADP-RIBOSE PYROPHOSPHATASE"/>
    <property type="match status" value="1"/>
</dbReference>
<evidence type="ECO:0000256" key="5">
    <source>
        <dbReference type="ARBA" id="ARBA00022723"/>
    </source>
</evidence>
<dbReference type="NCBIfam" id="TIGR00052">
    <property type="entry name" value="nudix-type nucleoside diphosphatase, YffH/AdpP family"/>
    <property type="match status" value="1"/>
</dbReference>
<dbReference type="PROSITE" id="PS51462">
    <property type="entry name" value="NUDIX"/>
    <property type="match status" value="1"/>
</dbReference>
<dbReference type="InterPro" id="IPR036568">
    <property type="entry name" value="GGCT-like_sf"/>
</dbReference>
<dbReference type="AlphaFoldDB" id="A8LRM0"/>
<evidence type="ECO:0000256" key="4">
    <source>
        <dbReference type="ARBA" id="ARBA00013297"/>
    </source>
</evidence>
<evidence type="ECO:0000313" key="17">
    <source>
        <dbReference type="Proteomes" id="UP000006833"/>
    </source>
</evidence>
<feature type="domain" description="Nudix hydrolase" evidence="15">
    <location>
        <begin position="219"/>
        <end position="359"/>
    </location>
</feature>
<evidence type="ECO:0000256" key="1">
    <source>
        <dbReference type="ARBA" id="ARBA00001946"/>
    </source>
</evidence>
<evidence type="ECO:0000256" key="6">
    <source>
        <dbReference type="ARBA" id="ARBA00022801"/>
    </source>
</evidence>
<sequence>MTDIFVFGTLRDLSLLEIVLGQLPERREGWLLGARTVCAAGHDFPISIPAAPSDRSPGLLLIGLSADDIARLDFYEDGFGYLRRTATVTCADGTLRQAQLYRPTDDALRPGGPWDLSAWQDRHGAVTRETALEAMSYFGTLTSAEMAALWPVMAARAQSRLAARTRPAPVRDDLPSRDAVVVERTDIPYNKFFRLEEHHLRFPHFDGGLSDPVSRVAFVAVDAVTVLPYDPVRDRVLLVDQFRIGPYVRGDAQPWTLEPIAGRVDGGETWEETVHREAREEAGLTMWHLERIGTYYPSPGAVTESLASYVGLTDLPDDAVGLFGVDHEAEDIKTRIVGFDTLMAMTRDGRVQNGPLMISALWLAAERARLRTLPRPDT</sequence>
<dbReference type="Gene3D" id="3.10.490.10">
    <property type="entry name" value="Gamma-glutamyl cyclotransferase-like"/>
    <property type="match status" value="1"/>
</dbReference>
<dbReference type="Pfam" id="PF00293">
    <property type="entry name" value="NUDIX"/>
    <property type="match status" value="1"/>
</dbReference>
<dbReference type="SUPFAM" id="SSF55811">
    <property type="entry name" value="Nudix"/>
    <property type="match status" value="1"/>
</dbReference>
<dbReference type="GO" id="GO:0005829">
    <property type="term" value="C:cytosol"/>
    <property type="evidence" value="ECO:0007669"/>
    <property type="project" value="TreeGrafter"/>
</dbReference>
<dbReference type="InterPro" id="IPR009288">
    <property type="entry name" value="AIG2-like_dom"/>
</dbReference>
<evidence type="ECO:0000256" key="11">
    <source>
        <dbReference type="ARBA" id="ARBA00033056"/>
    </source>
</evidence>
<dbReference type="PROSITE" id="PS00893">
    <property type="entry name" value="NUDIX_BOX"/>
    <property type="match status" value="1"/>
</dbReference>
<proteinExistence type="inferred from homology"/>
<feature type="binding site" evidence="13">
    <location>
        <position position="277"/>
    </location>
    <ligand>
        <name>Mg(2+)</name>
        <dbReference type="ChEBI" id="CHEBI:18420"/>
        <label>1</label>
    </ligand>
</feature>
<dbReference type="EC" id="3.6.1.13" evidence="3"/>
<feature type="binding site" evidence="13">
    <location>
        <position position="281"/>
    </location>
    <ligand>
        <name>Mg(2+)</name>
        <dbReference type="ChEBI" id="CHEBI:18420"/>
        <label>1</label>
    </ligand>
</feature>
<comment type="similarity">
    <text evidence="2">Belongs to the Nudix hydrolase family. NudF subfamily.</text>
</comment>
<dbReference type="GO" id="GO:0019693">
    <property type="term" value="P:ribose phosphate metabolic process"/>
    <property type="evidence" value="ECO:0007669"/>
    <property type="project" value="TreeGrafter"/>
</dbReference>
<keyword evidence="5 13" id="KW-0479">Metal-binding</keyword>
<dbReference type="Pfam" id="PF06094">
    <property type="entry name" value="GGACT"/>
    <property type="match status" value="1"/>
</dbReference>
<evidence type="ECO:0000256" key="12">
    <source>
        <dbReference type="ARBA" id="ARBA00049546"/>
    </source>
</evidence>
<organism evidence="16 17">
    <name type="scientific">Dinoroseobacter shibae (strain DSM 16493 / NCIMB 14021 / DFL 12)</name>
    <dbReference type="NCBI Taxonomy" id="398580"/>
    <lineage>
        <taxon>Bacteria</taxon>
        <taxon>Pseudomonadati</taxon>
        <taxon>Pseudomonadota</taxon>
        <taxon>Alphaproteobacteria</taxon>
        <taxon>Rhodobacterales</taxon>
        <taxon>Roseobacteraceae</taxon>
        <taxon>Dinoroseobacter</taxon>
    </lineage>
</organism>
<evidence type="ECO:0000256" key="14">
    <source>
        <dbReference type="PIRSR" id="PIRSR604385-3"/>
    </source>
</evidence>
<dbReference type="PANTHER" id="PTHR11839">
    <property type="entry name" value="UDP/ADP-SUGAR PYROPHOSPHATASE"/>
    <property type="match status" value="1"/>
</dbReference>
<dbReference type="InterPro" id="IPR000086">
    <property type="entry name" value="NUDIX_hydrolase_dom"/>
</dbReference>
<protein>
    <recommendedName>
        <fullName evidence="4">ADP-ribose pyrophosphatase</fullName>
        <ecNumber evidence="3">3.6.1.13</ecNumber>
    </recommendedName>
    <alternativeName>
        <fullName evidence="9">ADP-ribose diphosphatase</fullName>
    </alternativeName>
    <alternativeName>
        <fullName evidence="11">ADP-ribose phosphohydrolase</fullName>
    </alternativeName>
    <alternativeName>
        <fullName evidence="10">Adenosine diphosphoribose pyrophosphatase</fullName>
    </alternativeName>
</protein>